<name>A0AAW0WHI2_CHEQU</name>
<proteinExistence type="predicted"/>
<feature type="non-terminal residue" evidence="2">
    <location>
        <position position="104"/>
    </location>
</feature>
<sequence>QVYELCLHFSKSSDHNIVTASLETLQTLLQNPPVALLLTLTSPEGITRSRIMADPRASLLSSRVSSQISVAPSLFEEDNLLLDLEGGSGRVSMDMDTPDEKLDF</sequence>
<dbReference type="Proteomes" id="UP001445076">
    <property type="component" value="Unassembled WGS sequence"/>
</dbReference>
<dbReference type="EMBL" id="JARKIK010000078">
    <property type="protein sequence ID" value="KAK8726730.1"/>
    <property type="molecule type" value="Genomic_DNA"/>
</dbReference>
<accession>A0AAW0WHI2</accession>
<dbReference type="AlphaFoldDB" id="A0AAW0WHI2"/>
<evidence type="ECO:0000313" key="1">
    <source>
        <dbReference type="EMBL" id="KAK8726706.1"/>
    </source>
</evidence>
<dbReference type="PANTHER" id="PTHR10170:SF10">
    <property type="entry name" value="HUNTINGTIN"/>
    <property type="match status" value="1"/>
</dbReference>
<dbReference type="EMBL" id="JARKIK010000078">
    <property type="protein sequence ID" value="KAK8726706.1"/>
    <property type="molecule type" value="Genomic_DNA"/>
</dbReference>
<comment type="caution">
    <text evidence="2">The sequence shown here is derived from an EMBL/GenBank/DDBJ whole genome shotgun (WGS) entry which is preliminary data.</text>
</comment>
<reference evidence="2 3" key="1">
    <citation type="journal article" date="2024" name="BMC Genomics">
        <title>Genome assembly of redclaw crayfish (Cherax quadricarinatus) provides insights into its immune adaptation and hypoxia tolerance.</title>
        <authorList>
            <person name="Liu Z."/>
            <person name="Zheng J."/>
            <person name="Li H."/>
            <person name="Fang K."/>
            <person name="Wang S."/>
            <person name="He J."/>
            <person name="Zhou D."/>
            <person name="Weng S."/>
            <person name="Chi M."/>
            <person name="Gu Z."/>
            <person name="He J."/>
            <person name="Li F."/>
            <person name="Wang M."/>
        </authorList>
    </citation>
    <scope>NUCLEOTIDE SEQUENCE [LARGE SCALE GENOMIC DNA]</scope>
    <source>
        <strain evidence="2">ZL_2023a</strain>
    </source>
</reference>
<protein>
    <submittedName>
        <fullName evidence="2">Uncharacterized protein</fullName>
    </submittedName>
</protein>
<evidence type="ECO:0000313" key="3">
    <source>
        <dbReference type="Proteomes" id="UP001445076"/>
    </source>
</evidence>
<organism evidence="2 3">
    <name type="scientific">Cherax quadricarinatus</name>
    <name type="common">Australian red claw crayfish</name>
    <dbReference type="NCBI Taxonomy" id="27406"/>
    <lineage>
        <taxon>Eukaryota</taxon>
        <taxon>Metazoa</taxon>
        <taxon>Ecdysozoa</taxon>
        <taxon>Arthropoda</taxon>
        <taxon>Crustacea</taxon>
        <taxon>Multicrustacea</taxon>
        <taxon>Malacostraca</taxon>
        <taxon>Eumalacostraca</taxon>
        <taxon>Eucarida</taxon>
        <taxon>Decapoda</taxon>
        <taxon>Pleocyemata</taxon>
        <taxon>Astacidea</taxon>
        <taxon>Parastacoidea</taxon>
        <taxon>Parastacidae</taxon>
        <taxon>Cherax</taxon>
    </lineage>
</organism>
<dbReference type="PANTHER" id="PTHR10170">
    <property type="entry name" value="HUNTINGTON DISEASE PROTEIN"/>
    <property type="match status" value="1"/>
</dbReference>
<keyword evidence="3" id="KW-1185">Reference proteome</keyword>
<gene>
    <name evidence="1" type="ORF">OTU49_010009</name>
    <name evidence="2" type="ORF">OTU49_010030</name>
</gene>
<dbReference type="InterPro" id="IPR028426">
    <property type="entry name" value="Huntingtin_fam"/>
</dbReference>
<evidence type="ECO:0000313" key="2">
    <source>
        <dbReference type="EMBL" id="KAK8726730.1"/>
    </source>
</evidence>
<reference evidence="2" key="2">
    <citation type="submission" date="2024-01" db="EMBL/GenBank/DDBJ databases">
        <authorList>
            <person name="He J."/>
            <person name="Wang M."/>
            <person name="Zheng J."/>
            <person name="Liu Z."/>
        </authorList>
    </citation>
    <scope>NUCLEOTIDE SEQUENCE</scope>
    <source>
        <strain evidence="2">ZL_2023a</strain>
        <tissue evidence="2">Muscle</tissue>
    </source>
</reference>
<dbReference type="GO" id="GO:0005737">
    <property type="term" value="C:cytoplasm"/>
    <property type="evidence" value="ECO:0007669"/>
    <property type="project" value="TreeGrafter"/>
</dbReference>
<feature type="non-terminal residue" evidence="2">
    <location>
        <position position="1"/>
    </location>
</feature>